<gene>
    <name evidence="1" type="ORF">SAMN00777080_4352</name>
</gene>
<sequence>MKIKVIYSGILLLLSGFFFSTFCKAQSFYRDGNLRTSSLSIGLGPSFMYSDNGGVFKVSDFNWSPVFSLAYAKKIHSRWAIQTTGGVQFVRSGGEIRDYAIRRWEETGGAFSFKGQAYFLDLTPVFYVIPYDNHMNRGRFNAYLGSGFGIVHVSRTETFSFEDNATEFSANTTATYIPAVIGFSFSLDQFSDLSLELKGMFTFSDELDGNKGYNEFNDHLFQTQIVYKRLLSRRF</sequence>
<name>A0A1W2HA73_9BACT</name>
<organism evidence="1 2">
    <name type="scientific">Aquiflexum balticum DSM 16537</name>
    <dbReference type="NCBI Taxonomy" id="758820"/>
    <lineage>
        <taxon>Bacteria</taxon>
        <taxon>Pseudomonadati</taxon>
        <taxon>Bacteroidota</taxon>
        <taxon>Cytophagia</taxon>
        <taxon>Cytophagales</taxon>
        <taxon>Cyclobacteriaceae</taxon>
        <taxon>Aquiflexum</taxon>
    </lineage>
</organism>
<keyword evidence="2" id="KW-1185">Reference proteome</keyword>
<protein>
    <recommendedName>
        <fullName evidence="3">Outer membrane protein beta-barrel domain-containing protein</fullName>
    </recommendedName>
</protein>
<dbReference type="AlphaFoldDB" id="A0A1W2HA73"/>
<evidence type="ECO:0008006" key="3">
    <source>
        <dbReference type="Google" id="ProtNLM"/>
    </source>
</evidence>
<accession>A0A1W2HA73</accession>
<evidence type="ECO:0000313" key="1">
    <source>
        <dbReference type="EMBL" id="SMD45691.1"/>
    </source>
</evidence>
<reference evidence="2" key="1">
    <citation type="submission" date="2017-04" db="EMBL/GenBank/DDBJ databases">
        <authorList>
            <person name="Varghese N."/>
            <person name="Submissions S."/>
        </authorList>
    </citation>
    <scope>NUCLEOTIDE SEQUENCE [LARGE SCALE GENOMIC DNA]</scope>
    <source>
        <strain evidence="2">DSM 16537</strain>
    </source>
</reference>
<proteinExistence type="predicted"/>
<dbReference type="Proteomes" id="UP000192333">
    <property type="component" value="Chromosome I"/>
</dbReference>
<evidence type="ECO:0000313" key="2">
    <source>
        <dbReference type="Proteomes" id="UP000192333"/>
    </source>
</evidence>
<dbReference type="EMBL" id="LT838813">
    <property type="protein sequence ID" value="SMD45691.1"/>
    <property type="molecule type" value="Genomic_DNA"/>
</dbReference>
<dbReference type="OrthoDB" id="838455at2"/>
<dbReference type="RefSeq" id="WP_084122641.1">
    <property type="nucleotide sequence ID" value="NZ_LT838813.1"/>
</dbReference>
<dbReference type="STRING" id="758820.SAMN00777080_4352"/>